<dbReference type="Gene3D" id="3.40.50.2000">
    <property type="entry name" value="Glycogen Phosphorylase B"/>
    <property type="match status" value="2"/>
</dbReference>
<feature type="domain" description="Glycosyl transferase family 1" evidence="3">
    <location>
        <begin position="75"/>
        <end position="235"/>
    </location>
</feature>
<keyword evidence="1" id="KW-0328">Glycosyltransferase</keyword>
<dbReference type="EMBL" id="LCCF01000011">
    <property type="protein sequence ID" value="KKS24947.1"/>
    <property type="molecule type" value="Genomic_DNA"/>
</dbReference>
<accession>A0A0G0XKI4</accession>
<dbReference type="Proteomes" id="UP000034256">
    <property type="component" value="Unassembled WGS sequence"/>
</dbReference>
<evidence type="ECO:0000313" key="4">
    <source>
        <dbReference type="EMBL" id="KKS24947.1"/>
    </source>
</evidence>
<sequence>MAKKYQLPLEIQVHGFERFDGVRKMIAQFLLPRADGVRVVSQRLKQSLIKDFKVAPEKISVVPIFSEFKCLLPSEEHGRQIERPVGSFIFLTVARLVKVKRIEDQLDSLAEIKQTHPNVCLWIVGDGPERQHLERLVANLDLQPEVKFWGRHDDLSAFYRSADAFVLSSESEGWGITVIEAGTCGLPVVMTDVGCAGEIVINNESGLVVPVGDRAALAGAMRLMLEDGDLRQRLASGLKTAVAKMPTKGEVMKLYKEGWQRLVSINKEAKS</sequence>
<name>A0A0G0XKI4_9BACT</name>
<evidence type="ECO:0000256" key="1">
    <source>
        <dbReference type="ARBA" id="ARBA00022676"/>
    </source>
</evidence>
<dbReference type="PANTHER" id="PTHR12526">
    <property type="entry name" value="GLYCOSYLTRANSFERASE"/>
    <property type="match status" value="1"/>
</dbReference>
<dbReference type="AlphaFoldDB" id="A0A0G0XKI4"/>
<dbReference type="InterPro" id="IPR001296">
    <property type="entry name" value="Glyco_trans_1"/>
</dbReference>
<gene>
    <name evidence="4" type="ORF">UU85_C0011G0002</name>
</gene>
<evidence type="ECO:0000259" key="3">
    <source>
        <dbReference type="Pfam" id="PF00534"/>
    </source>
</evidence>
<comment type="caution">
    <text evidence="4">The sequence shown here is derived from an EMBL/GenBank/DDBJ whole genome shotgun (WGS) entry which is preliminary data.</text>
</comment>
<dbReference type="Pfam" id="PF00534">
    <property type="entry name" value="Glycos_transf_1"/>
    <property type="match status" value="1"/>
</dbReference>
<proteinExistence type="predicted"/>
<dbReference type="GO" id="GO:0016757">
    <property type="term" value="F:glycosyltransferase activity"/>
    <property type="evidence" value="ECO:0007669"/>
    <property type="project" value="UniProtKB-KW"/>
</dbReference>
<evidence type="ECO:0000313" key="5">
    <source>
        <dbReference type="Proteomes" id="UP000034256"/>
    </source>
</evidence>
<dbReference type="SUPFAM" id="SSF53756">
    <property type="entry name" value="UDP-Glycosyltransferase/glycogen phosphorylase"/>
    <property type="match status" value="1"/>
</dbReference>
<reference evidence="4 5" key="1">
    <citation type="journal article" date="2015" name="Nature">
        <title>rRNA introns, odd ribosomes, and small enigmatic genomes across a large radiation of phyla.</title>
        <authorList>
            <person name="Brown C.T."/>
            <person name="Hug L.A."/>
            <person name="Thomas B.C."/>
            <person name="Sharon I."/>
            <person name="Castelle C.J."/>
            <person name="Singh A."/>
            <person name="Wilkins M.J."/>
            <person name="Williams K.H."/>
            <person name="Banfield J.F."/>
        </authorList>
    </citation>
    <scope>NUCLEOTIDE SEQUENCE [LARGE SCALE GENOMIC DNA]</scope>
</reference>
<keyword evidence="2 4" id="KW-0808">Transferase</keyword>
<protein>
    <submittedName>
        <fullName evidence="4">Glycosyl transferase group 1</fullName>
    </submittedName>
</protein>
<dbReference type="PANTHER" id="PTHR12526:SF510">
    <property type="entry name" value="D-INOSITOL 3-PHOSPHATE GLYCOSYLTRANSFERASE"/>
    <property type="match status" value="1"/>
</dbReference>
<organism evidence="4 5">
    <name type="scientific">Candidatus Wolfebacteria bacterium GW2011_GWA2_42_10</name>
    <dbReference type="NCBI Taxonomy" id="1619004"/>
    <lineage>
        <taxon>Bacteria</taxon>
        <taxon>Candidatus Wolfeibacteriota</taxon>
    </lineage>
</organism>
<evidence type="ECO:0000256" key="2">
    <source>
        <dbReference type="ARBA" id="ARBA00022679"/>
    </source>
</evidence>